<evidence type="ECO:0000313" key="1">
    <source>
        <dbReference type="EMBL" id="EQB30276.1"/>
    </source>
</evidence>
<organism evidence="1 2">
    <name type="scientific">Sphingobium ummariense RL-3</name>
    <dbReference type="NCBI Taxonomy" id="1346791"/>
    <lineage>
        <taxon>Bacteria</taxon>
        <taxon>Pseudomonadati</taxon>
        <taxon>Pseudomonadota</taxon>
        <taxon>Alphaproteobacteria</taxon>
        <taxon>Sphingomonadales</taxon>
        <taxon>Sphingomonadaceae</taxon>
        <taxon>Sphingobium</taxon>
    </lineage>
</organism>
<dbReference type="AlphaFoldDB" id="T0IWX7"/>
<keyword evidence="2" id="KW-1185">Reference proteome</keyword>
<reference evidence="1 2" key="1">
    <citation type="journal article" date="2013" name="Genome Announc.">
        <title>Draft Genome Sequence of Sphingobium ummariense Strain RL-3, a Hexachlorocyclohexane-Degrading Bacterium.</title>
        <authorList>
            <person name="Kohli P."/>
            <person name="Dua A."/>
            <person name="Sangwan N."/>
            <person name="Oldach P."/>
            <person name="Khurana J.P."/>
            <person name="Lal R."/>
        </authorList>
    </citation>
    <scope>NUCLEOTIDE SEQUENCE [LARGE SCALE GENOMIC DNA]</scope>
    <source>
        <strain evidence="1 2">RL-3</strain>
    </source>
</reference>
<name>T0IWX7_9SPHN</name>
<evidence type="ECO:0000313" key="2">
    <source>
        <dbReference type="Proteomes" id="UP000015523"/>
    </source>
</evidence>
<accession>T0IWX7</accession>
<comment type="caution">
    <text evidence="1">The sequence shown here is derived from an EMBL/GenBank/DDBJ whole genome shotgun (WGS) entry which is preliminary data.</text>
</comment>
<protein>
    <submittedName>
        <fullName evidence="1">Uncharacterized protein</fullName>
    </submittedName>
</protein>
<dbReference type="Proteomes" id="UP000015523">
    <property type="component" value="Unassembled WGS sequence"/>
</dbReference>
<sequence length="72" mass="8173">MMPDRRDAALEMEEHMTDVHILAIDLAKRSFQICATAAGGRVWMPPVLQGDFQTVGTAWRFYRSCVRPHIVA</sequence>
<gene>
    <name evidence="1" type="ORF">M529_20625</name>
</gene>
<proteinExistence type="predicted"/>
<dbReference type="EMBL" id="AUWY01000123">
    <property type="protein sequence ID" value="EQB30276.1"/>
    <property type="molecule type" value="Genomic_DNA"/>
</dbReference>